<keyword evidence="9 10" id="KW-0342">GTP-binding</keyword>
<dbReference type="InterPro" id="IPR027417">
    <property type="entry name" value="P-loop_NTPase"/>
</dbReference>
<organism evidence="13 14">
    <name type="scientific">Limosilactobacillus equigenerosi DSM 18793 = JCM 14505</name>
    <dbReference type="NCBI Taxonomy" id="1423742"/>
    <lineage>
        <taxon>Bacteria</taxon>
        <taxon>Bacillati</taxon>
        <taxon>Bacillota</taxon>
        <taxon>Bacilli</taxon>
        <taxon>Lactobacillales</taxon>
        <taxon>Lactobacillaceae</taxon>
        <taxon>Limosilactobacillus</taxon>
    </lineage>
</organism>
<feature type="binding site" evidence="10">
    <location>
        <position position="255"/>
    </location>
    <ligand>
        <name>Zn(2+)</name>
        <dbReference type="ChEBI" id="CHEBI:29105"/>
    </ligand>
</feature>
<dbReference type="GO" id="GO:0005737">
    <property type="term" value="C:cytoplasm"/>
    <property type="evidence" value="ECO:0007669"/>
    <property type="project" value="UniProtKB-SubCell"/>
</dbReference>
<dbReference type="GO" id="GO:0042274">
    <property type="term" value="P:ribosomal small subunit biogenesis"/>
    <property type="evidence" value="ECO:0007669"/>
    <property type="project" value="UniProtKB-UniRule"/>
</dbReference>
<keyword evidence="14" id="KW-1185">Reference proteome</keyword>
<dbReference type="Proteomes" id="UP000051084">
    <property type="component" value="Unassembled WGS sequence"/>
</dbReference>
<dbReference type="CDD" id="cd01854">
    <property type="entry name" value="YjeQ_EngC"/>
    <property type="match status" value="1"/>
</dbReference>
<dbReference type="Gene3D" id="3.40.50.300">
    <property type="entry name" value="P-loop containing nucleotide triphosphate hydrolases"/>
    <property type="match status" value="1"/>
</dbReference>
<feature type="binding site" evidence="10">
    <location>
        <begin position="174"/>
        <end position="182"/>
    </location>
    <ligand>
        <name>GTP</name>
        <dbReference type="ChEBI" id="CHEBI:37565"/>
    </ligand>
</feature>
<dbReference type="GO" id="GO:0019843">
    <property type="term" value="F:rRNA binding"/>
    <property type="evidence" value="ECO:0007669"/>
    <property type="project" value="UniProtKB-KW"/>
</dbReference>
<comment type="function">
    <text evidence="10">One of several proteins that assist in the late maturation steps of the functional core of the 30S ribosomal subunit. Helps release RbfA from mature subunits. May play a role in the assembly of ribosomal proteins into the subunit. Circularly permuted GTPase that catalyzes slow GTP hydrolysis, GTPase activity is stimulated by the 30S ribosomal subunit.</text>
</comment>
<evidence type="ECO:0000256" key="5">
    <source>
        <dbReference type="ARBA" id="ARBA00022741"/>
    </source>
</evidence>
<dbReference type="SUPFAM" id="SSF52540">
    <property type="entry name" value="P-loop containing nucleoside triphosphate hydrolases"/>
    <property type="match status" value="1"/>
</dbReference>
<evidence type="ECO:0000313" key="14">
    <source>
        <dbReference type="Proteomes" id="UP000051084"/>
    </source>
</evidence>
<dbReference type="Pfam" id="PF16745">
    <property type="entry name" value="RsgA_N"/>
    <property type="match status" value="1"/>
</dbReference>
<reference evidence="13 14" key="1">
    <citation type="journal article" date="2015" name="Genome Announc.">
        <title>Expanding the biotechnology potential of lactobacilli through comparative genomics of 213 strains and associated genera.</title>
        <authorList>
            <person name="Sun Z."/>
            <person name="Harris H.M."/>
            <person name="McCann A."/>
            <person name="Guo C."/>
            <person name="Argimon S."/>
            <person name="Zhang W."/>
            <person name="Yang X."/>
            <person name="Jeffery I.B."/>
            <person name="Cooney J.C."/>
            <person name="Kagawa T.F."/>
            <person name="Liu W."/>
            <person name="Song Y."/>
            <person name="Salvetti E."/>
            <person name="Wrobel A."/>
            <person name="Rasinkangas P."/>
            <person name="Parkhill J."/>
            <person name="Rea M.C."/>
            <person name="O'Sullivan O."/>
            <person name="Ritari J."/>
            <person name="Douillard F.P."/>
            <person name="Paul Ross R."/>
            <person name="Yang R."/>
            <person name="Briner A.E."/>
            <person name="Felis G.E."/>
            <person name="de Vos W.M."/>
            <person name="Barrangou R."/>
            <person name="Klaenhammer T.R."/>
            <person name="Caufield P.W."/>
            <person name="Cui Y."/>
            <person name="Zhang H."/>
            <person name="O'Toole P.W."/>
        </authorList>
    </citation>
    <scope>NUCLEOTIDE SEQUENCE [LARGE SCALE GENOMIC DNA]</scope>
    <source>
        <strain evidence="13 14">DSM 18793</strain>
    </source>
</reference>
<dbReference type="PROSITE" id="PS50936">
    <property type="entry name" value="ENGC_GTPASE"/>
    <property type="match status" value="1"/>
</dbReference>
<comment type="similarity">
    <text evidence="10">Belongs to the TRAFAC class YlqF/YawG GTPase family. RsgA subfamily.</text>
</comment>
<keyword evidence="5 10" id="KW-0547">Nucleotide-binding</keyword>
<dbReference type="PANTHER" id="PTHR32120">
    <property type="entry name" value="SMALL RIBOSOMAL SUBUNIT BIOGENESIS GTPASE RSGA"/>
    <property type="match status" value="1"/>
</dbReference>
<gene>
    <name evidence="10" type="primary">rsgA</name>
    <name evidence="13" type="ORF">FC21_GL001407</name>
</gene>
<dbReference type="InterPro" id="IPR030378">
    <property type="entry name" value="G_CP_dom"/>
</dbReference>
<dbReference type="HAMAP" id="MF_01820">
    <property type="entry name" value="GTPase_RsgA"/>
    <property type="match status" value="1"/>
</dbReference>
<evidence type="ECO:0000259" key="12">
    <source>
        <dbReference type="PROSITE" id="PS51721"/>
    </source>
</evidence>
<comment type="cofactor">
    <cofactor evidence="10">
        <name>Zn(2+)</name>
        <dbReference type="ChEBI" id="CHEBI:29105"/>
    </cofactor>
    <text evidence="10">Binds 1 zinc ion per subunit.</text>
</comment>
<dbReference type="InterPro" id="IPR004881">
    <property type="entry name" value="Ribosome_biogen_GTPase_RsgA"/>
</dbReference>
<dbReference type="PROSITE" id="PS51721">
    <property type="entry name" value="G_CP"/>
    <property type="match status" value="1"/>
</dbReference>
<keyword evidence="7 10" id="KW-0862">Zinc</keyword>
<name>A0A0R1UKS2_9LACO</name>
<keyword evidence="6 10" id="KW-0378">Hydrolase</keyword>
<dbReference type="Pfam" id="PF03193">
    <property type="entry name" value="RsgA_GTPase"/>
    <property type="match status" value="1"/>
</dbReference>
<feature type="domain" description="CP-type G" evidence="12">
    <location>
        <begin position="69"/>
        <end position="231"/>
    </location>
</feature>
<keyword evidence="2 10" id="KW-0690">Ribosome biogenesis</keyword>
<evidence type="ECO:0000256" key="10">
    <source>
        <dbReference type="HAMAP-Rule" id="MF_01820"/>
    </source>
</evidence>
<feature type="binding site" evidence="10">
    <location>
        <position position="268"/>
    </location>
    <ligand>
        <name>Zn(2+)</name>
        <dbReference type="ChEBI" id="CHEBI:29105"/>
    </ligand>
</feature>
<feature type="binding site" evidence="10">
    <location>
        <begin position="118"/>
        <end position="121"/>
    </location>
    <ligand>
        <name>GTP</name>
        <dbReference type="ChEBI" id="CHEBI:37565"/>
    </ligand>
</feature>
<evidence type="ECO:0000256" key="6">
    <source>
        <dbReference type="ARBA" id="ARBA00022801"/>
    </source>
</evidence>
<evidence type="ECO:0000256" key="7">
    <source>
        <dbReference type="ARBA" id="ARBA00022833"/>
    </source>
</evidence>
<protein>
    <recommendedName>
        <fullName evidence="10">Small ribosomal subunit biogenesis GTPase RsgA</fullName>
        <ecNumber evidence="10">3.6.1.-</ecNumber>
    </recommendedName>
</protein>
<evidence type="ECO:0000256" key="4">
    <source>
        <dbReference type="ARBA" id="ARBA00022730"/>
    </source>
</evidence>
<evidence type="ECO:0000256" key="3">
    <source>
        <dbReference type="ARBA" id="ARBA00022723"/>
    </source>
</evidence>
<keyword evidence="3 10" id="KW-0479">Metal-binding</keyword>
<keyword evidence="8 10" id="KW-0694">RNA-binding</keyword>
<dbReference type="CDD" id="cd04466">
    <property type="entry name" value="S1_YloQ_GTPase"/>
    <property type="match status" value="1"/>
</dbReference>
<dbReference type="InterPro" id="IPR031944">
    <property type="entry name" value="RsgA_N"/>
</dbReference>
<dbReference type="GO" id="GO:0046872">
    <property type="term" value="F:metal ion binding"/>
    <property type="evidence" value="ECO:0007669"/>
    <property type="project" value="UniProtKB-KW"/>
</dbReference>
<feature type="binding site" evidence="10">
    <location>
        <position position="260"/>
    </location>
    <ligand>
        <name>Zn(2+)</name>
        <dbReference type="ChEBI" id="CHEBI:29105"/>
    </ligand>
</feature>
<dbReference type="SUPFAM" id="SSF50249">
    <property type="entry name" value="Nucleic acid-binding proteins"/>
    <property type="match status" value="1"/>
</dbReference>
<proteinExistence type="inferred from homology"/>
<dbReference type="GO" id="GO:0005525">
    <property type="term" value="F:GTP binding"/>
    <property type="evidence" value="ECO:0007669"/>
    <property type="project" value="UniProtKB-UniRule"/>
</dbReference>
<accession>A0A0R1UKS2</accession>
<evidence type="ECO:0000256" key="2">
    <source>
        <dbReference type="ARBA" id="ARBA00022517"/>
    </source>
</evidence>
<feature type="domain" description="EngC GTPase" evidence="11">
    <location>
        <begin position="78"/>
        <end position="229"/>
    </location>
</feature>
<evidence type="ECO:0000259" key="11">
    <source>
        <dbReference type="PROSITE" id="PS50936"/>
    </source>
</evidence>
<dbReference type="STRING" id="417373.GCA_001570685_00497"/>
<dbReference type="AlphaFoldDB" id="A0A0R1UKS2"/>
<evidence type="ECO:0000313" key="13">
    <source>
        <dbReference type="EMBL" id="KRL93936.1"/>
    </source>
</evidence>
<dbReference type="GO" id="GO:0003924">
    <property type="term" value="F:GTPase activity"/>
    <property type="evidence" value="ECO:0007669"/>
    <property type="project" value="UniProtKB-UniRule"/>
</dbReference>
<dbReference type="NCBIfam" id="TIGR00157">
    <property type="entry name" value="ribosome small subunit-dependent GTPase A"/>
    <property type="match status" value="1"/>
</dbReference>
<dbReference type="InterPro" id="IPR010914">
    <property type="entry name" value="RsgA_GTPase_dom"/>
</dbReference>
<comment type="subcellular location">
    <subcellularLocation>
        <location evidence="10">Cytoplasm</location>
    </subcellularLocation>
</comment>
<dbReference type="Gene3D" id="1.10.40.50">
    <property type="entry name" value="Probable gtpase engc, domain 3"/>
    <property type="match status" value="1"/>
</dbReference>
<dbReference type="PATRIC" id="fig|1423742.4.peg.1459"/>
<evidence type="ECO:0000256" key="9">
    <source>
        <dbReference type="ARBA" id="ARBA00023134"/>
    </source>
</evidence>
<sequence length="301" mass="33556">MRITLIKGEQRLQTGIIQQSLSGFYDILVDGQIVRTRARGNFRKRGIKPVVGDRVEFEDGYLLKVLPRDNQLVRPMVANIDTAVVVTAVKEPNFAANLLDRQLVALESQGIKPILFFSKTDLLTDAEADQLAPTIAGYEQIGYDVVYDRQDPFKATNLERLLTLLAGQTVTMMGQTGAGKSTLLNHLAPELELATGEISQALQRGKHTTRKISLLQVGEALIADTPGFSSYEDFKMTVQELPQYFPEMLALAPNCKFRGCLHLQEPGCAVKPAVESGIIMASRYENYQQFHTLIQNQKPRY</sequence>
<dbReference type="InterPro" id="IPR012340">
    <property type="entry name" value="NA-bd_OB-fold"/>
</dbReference>
<dbReference type="EMBL" id="AZGC01000039">
    <property type="protein sequence ID" value="KRL93936.1"/>
    <property type="molecule type" value="Genomic_DNA"/>
</dbReference>
<comment type="subunit">
    <text evidence="10">Monomer. Associates with 30S ribosomal subunit, binds 16S rRNA.</text>
</comment>
<feature type="binding site" evidence="10">
    <location>
        <position position="262"/>
    </location>
    <ligand>
        <name>Zn(2+)</name>
        <dbReference type="ChEBI" id="CHEBI:29105"/>
    </ligand>
</feature>
<evidence type="ECO:0000256" key="1">
    <source>
        <dbReference type="ARBA" id="ARBA00022490"/>
    </source>
</evidence>
<evidence type="ECO:0000256" key="8">
    <source>
        <dbReference type="ARBA" id="ARBA00022884"/>
    </source>
</evidence>
<dbReference type="PANTHER" id="PTHR32120:SF11">
    <property type="entry name" value="SMALL RIBOSOMAL SUBUNIT BIOGENESIS GTPASE RSGA 1, MITOCHONDRIAL-RELATED"/>
    <property type="match status" value="1"/>
</dbReference>
<dbReference type="EC" id="3.6.1.-" evidence="10"/>
<comment type="caution">
    <text evidence="13">The sequence shown here is derived from an EMBL/GenBank/DDBJ whole genome shotgun (WGS) entry which is preliminary data.</text>
</comment>
<dbReference type="Gene3D" id="2.40.50.140">
    <property type="entry name" value="Nucleic acid-binding proteins"/>
    <property type="match status" value="1"/>
</dbReference>
<keyword evidence="1 10" id="KW-0963">Cytoplasm</keyword>
<keyword evidence="4 10" id="KW-0699">rRNA-binding</keyword>